<keyword evidence="3" id="KW-1185">Reference proteome</keyword>
<reference evidence="2 3" key="1">
    <citation type="journal article" date="2024" name="Commun. Biol.">
        <title>Comparative genomic analysis of thermophilic fungi reveals convergent evolutionary adaptations and gene losses.</title>
        <authorList>
            <person name="Steindorff A.S."/>
            <person name="Aguilar-Pontes M.V."/>
            <person name="Robinson A.J."/>
            <person name="Andreopoulos B."/>
            <person name="LaButti K."/>
            <person name="Kuo A."/>
            <person name="Mondo S."/>
            <person name="Riley R."/>
            <person name="Otillar R."/>
            <person name="Haridas S."/>
            <person name="Lipzen A."/>
            <person name="Grimwood J."/>
            <person name="Schmutz J."/>
            <person name="Clum A."/>
            <person name="Reid I.D."/>
            <person name="Moisan M.C."/>
            <person name="Butler G."/>
            <person name="Nguyen T.T.M."/>
            <person name="Dewar K."/>
            <person name="Conant G."/>
            <person name="Drula E."/>
            <person name="Henrissat B."/>
            <person name="Hansel C."/>
            <person name="Singer S."/>
            <person name="Hutchinson M.I."/>
            <person name="de Vries R.P."/>
            <person name="Natvig D.O."/>
            <person name="Powell A.J."/>
            <person name="Tsang A."/>
            <person name="Grigoriev I.V."/>
        </authorList>
    </citation>
    <scope>NUCLEOTIDE SEQUENCE [LARGE SCALE GENOMIC DNA]</scope>
    <source>
        <strain evidence="2 3">CBS 494.80</strain>
    </source>
</reference>
<organism evidence="2 3">
    <name type="scientific">Oculimacula yallundae</name>
    <dbReference type="NCBI Taxonomy" id="86028"/>
    <lineage>
        <taxon>Eukaryota</taxon>
        <taxon>Fungi</taxon>
        <taxon>Dikarya</taxon>
        <taxon>Ascomycota</taxon>
        <taxon>Pezizomycotina</taxon>
        <taxon>Leotiomycetes</taxon>
        <taxon>Helotiales</taxon>
        <taxon>Ploettnerulaceae</taxon>
        <taxon>Oculimacula</taxon>
    </lineage>
</organism>
<evidence type="ECO:0000313" key="3">
    <source>
        <dbReference type="Proteomes" id="UP001595075"/>
    </source>
</evidence>
<feature type="compositionally biased region" description="Basic and acidic residues" evidence="1">
    <location>
        <begin position="56"/>
        <end position="71"/>
    </location>
</feature>
<dbReference type="Proteomes" id="UP001595075">
    <property type="component" value="Unassembled WGS sequence"/>
</dbReference>
<name>A0ABR4CYU8_9HELO</name>
<comment type="caution">
    <text evidence="2">The sequence shown here is derived from an EMBL/GenBank/DDBJ whole genome shotgun (WGS) entry which is preliminary data.</text>
</comment>
<sequence>MASRTNGQSSSSSRKPRYDRIDNALQGLKLSDTNGTPRGDRLDSAMMRDQTQTPKVKTEARRRDRLESAMFRDDVRTWMTDEALVQSEKVRHEKAQDNKRAKSVREEHESYTEEPDFSDFKSHYIAPGIESQVKKEDSDEEQSNSEVESYSPASRRARSRSPSPVNFKTAFTSKRDIKMAQKQTKISKLRGEELKEQEEWAKEKLRDHAGTCPMGFSWYRYTEPACGDQEEYEGYRCQGGQHLVTREMVARGKGEVLVKERIRHCPKYEGSKHEIRGVKWRKDTLESQARLHKYGWNSDSD</sequence>
<dbReference type="EMBL" id="JAZHXI010000001">
    <property type="protein sequence ID" value="KAL2075089.1"/>
    <property type="molecule type" value="Genomic_DNA"/>
</dbReference>
<feature type="region of interest" description="Disordered" evidence="1">
    <location>
        <begin position="1"/>
        <end position="71"/>
    </location>
</feature>
<proteinExistence type="predicted"/>
<evidence type="ECO:0000256" key="1">
    <source>
        <dbReference type="SAM" id="MobiDB-lite"/>
    </source>
</evidence>
<protein>
    <submittedName>
        <fullName evidence="2">Uncharacterized protein</fullName>
    </submittedName>
</protein>
<gene>
    <name evidence="2" type="ORF">VTL71DRAFT_31</name>
</gene>
<accession>A0ABR4CYU8</accession>
<evidence type="ECO:0000313" key="2">
    <source>
        <dbReference type="EMBL" id="KAL2075089.1"/>
    </source>
</evidence>
<feature type="region of interest" description="Disordered" evidence="1">
    <location>
        <begin position="85"/>
        <end position="174"/>
    </location>
</feature>
<feature type="compositionally biased region" description="Basic and acidic residues" evidence="1">
    <location>
        <begin position="88"/>
        <end position="111"/>
    </location>
</feature>